<dbReference type="Proteomes" id="UP001217325">
    <property type="component" value="Unassembled WGS sequence"/>
</dbReference>
<dbReference type="RefSeq" id="WP_275232451.1">
    <property type="nucleotide sequence ID" value="NZ_JARDXE010000018.1"/>
</dbReference>
<name>A0AAW6LKW6_RHOSG</name>
<dbReference type="AlphaFoldDB" id="A0AAW6LKW6"/>
<evidence type="ECO:0000313" key="2">
    <source>
        <dbReference type="EMBL" id="MDE8648302.1"/>
    </source>
</evidence>
<comment type="caution">
    <text evidence="2">The sequence shown here is derived from an EMBL/GenBank/DDBJ whole genome shotgun (WGS) entry which is preliminary data.</text>
</comment>
<evidence type="ECO:0000313" key="3">
    <source>
        <dbReference type="Proteomes" id="UP001217325"/>
    </source>
</evidence>
<feature type="transmembrane region" description="Helical" evidence="1">
    <location>
        <begin position="167"/>
        <end position="187"/>
    </location>
</feature>
<feature type="transmembrane region" description="Helical" evidence="1">
    <location>
        <begin position="329"/>
        <end position="347"/>
    </location>
</feature>
<protein>
    <submittedName>
        <fullName evidence="2">ABC transporter permease</fullName>
    </submittedName>
</protein>
<accession>A0AAW6LKW6</accession>
<dbReference type="EMBL" id="JARDXE010000018">
    <property type="protein sequence ID" value="MDE8648302.1"/>
    <property type="molecule type" value="Genomic_DNA"/>
</dbReference>
<proteinExistence type="predicted"/>
<feature type="transmembrane region" description="Helical" evidence="1">
    <location>
        <begin position="194"/>
        <end position="212"/>
    </location>
</feature>
<keyword evidence="1" id="KW-1133">Transmembrane helix</keyword>
<sequence length="352" mass="38111">MIWVTWRHHRTSLIVSLGFIAALAIAAIVGGIGTRSSLGTEGRGTYFGCVGVGWDCWADTAVTGVNTIAAALPVLLGALVGATVFSRDIDQQTHVLGLTQSVSRARWFWTRVVVVFLPLTAAAAILGFILEAARVGFESWSYVVNVGPVQSYGMSSMLFPLFNSSGIVLGAYTFMALVAGAAVSLLVRSPIAAVAVTLVAVAGLMVGFQNLARPHYAEPTVLTQGIDHDTFYATYVMDSSMAWVIRSGYTDANGKPVEIDYQACTNDTAGNEYDQGSDESDVDFYVRQKAFLAQLDAEYRACVLAQGVDHYETWYHSVDQVRRFQFTEAALVLILSGLFLLPALWGLRRLKP</sequence>
<reference evidence="2" key="1">
    <citation type="submission" date="2023-02" db="EMBL/GenBank/DDBJ databases">
        <title>A novel hydrolase synthesized by Rhodococcus erythropolis HQ is responsible for the detoxification of Zearalenone.</title>
        <authorList>
            <person name="Hu J."/>
            <person name="Xu J."/>
        </authorList>
    </citation>
    <scope>NUCLEOTIDE SEQUENCE</scope>
    <source>
        <strain evidence="2">HQ</strain>
    </source>
</reference>
<keyword evidence="1" id="KW-0812">Transmembrane</keyword>
<organism evidence="2 3">
    <name type="scientific">Rhodococcus qingshengii</name>
    <dbReference type="NCBI Taxonomy" id="334542"/>
    <lineage>
        <taxon>Bacteria</taxon>
        <taxon>Bacillati</taxon>
        <taxon>Actinomycetota</taxon>
        <taxon>Actinomycetes</taxon>
        <taxon>Mycobacteriales</taxon>
        <taxon>Nocardiaceae</taxon>
        <taxon>Rhodococcus</taxon>
        <taxon>Rhodococcus erythropolis group</taxon>
    </lineage>
</organism>
<feature type="transmembrane region" description="Helical" evidence="1">
    <location>
        <begin position="107"/>
        <end position="130"/>
    </location>
</feature>
<evidence type="ECO:0000256" key="1">
    <source>
        <dbReference type="SAM" id="Phobius"/>
    </source>
</evidence>
<keyword evidence="1" id="KW-0472">Membrane</keyword>
<gene>
    <name evidence="2" type="ORF">PXH69_25370</name>
</gene>
<feature type="transmembrane region" description="Helical" evidence="1">
    <location>
        <begin position="67"/>
        <end position="86"/>
    </location>
</feature>
<feature type="transmembrane region" description="Helical" evidence="1">
    <location>
        <begin position="12"/>
        <end position="33"/>
    </location>
</feature>